<dbReference type="VEuPathDB" id="TriTrypDB:LbrM.22.0670"/>
<dbReference type="AlphaFoldDB" id="A4HCC6"/>
<keyword evidence="1" id="KW-0240">DNA-directed RNA polymerase</keyword>
<keyword evidence="2" id="KW-1185">Reference proteome</keyword>
<dbReference type="KEGG" id="lbz:LBRM_22_0670"/>
<accession>A4HCC6</accession>
<proteinExistence type="predicted"/>
<dbReference type="STRING" id="5660.A4HCC6"/>
<organism evidence="1 2">
    <name type="scientific">Leishmania braziliensis</name>
    <dbReference type="NCBI Taxonomy" id="5660"/>
    <lineage>
        <taxon>Eukaryota</taxon>
        <taxon>Discoba</taxon>
        <taxon>Euglenozoa</taxon>
        <taxon>Kinetoplastea</taxon>
        <taxon>Metakinetoplastina</taxon>
        <taxon>Trypanosomatida</taxon>
        <taxon>Trypanosomatidae</taxon>
        <taxon>Leishmaniinae</taxon>
        <taxon>Leishmania</taxon>
        <taxon>Leishmania braziliensis species complex</taxon>
    </lineage>
</organism>
<dbReference type="RefSeq" id="XP_001564986.1">
    <property type="nucleotide sequence ID" value="XM_001564936.1"/>
</dbReference>
<sequence>MEACRPPEPGWCRWRSTHAKGGVEEGHGGSVGGLFRNYRAVSEELVLELPVCEVLSPFASYLVSYVRYGAMKEMLARADVNERLVQLGVIHPTVQEVDDSALLHRLMDLLDPAVHQVERRAECFRHAEQSRVVGMETVTYKKHHSRLREVSHTSGNHTQRRTGGRPRAAVLHLGIILRTNHQGLRRCRRIL</sequence>
<dbReference type="EMBL" id="FR798997">
    <property type="protein sequence ID" value="CAM45111.1"/>
    <property type="molecule type" value="Genomic_DNA"/>
</dbReference>
<evidence type="ECO:0000313" key="1">
    <source>
        <dbReference type="EMBL" id="CAM45111.1"/>
    </source>
</evidence>
<dbReference type="GO" id="GO:0000428">
    <property type="term" value="C:DNA-directed RNA polymerase complex"/>
    <property type="evidence" value="ECO:0007669"/>
    <property type="project" value="UniProtKB-KW"/>
</dbReference>
<keyword evidence="1" id="KW-0804">Transcription</keyword>
<evidence type="ECO:0000313" key="2">
    <source>
        <dbReference type="Proteomes" id="UP000007258"/>
    </source>
</evidence>
<reference evidence="1 2" key="1">
    <citation type="journal article" date="2007" name="Nat. Genet.">
        <title>Comparative genomic analysis of three Leishmania species that cause diverse human disease.</title>
        <authorList>
            <person name="Peacock C.S."/>
            <person name="Seeger K."/>
            <person name="Harris D."/>
            <person name="Murphy L."/>
            <person name="Ruiz J.C."/>
            <person name="Quail M.A."/>
            <person name="Peters N."/>
            <person name="Adlem E."/>
            <person name="Tivey A."/>
            <person name="Aslett M."/>
            <person name="Kerhornou A."/>
            <person name="Ivens A."/>
            <person name="Fraser A."/>
            <person name="Rajandream M.A."/>
            <person name="Carver T."/>
            <person name="Norbertczak H."/>
            <person name="Chillingworth T."/>
            <person name="Hance Z."/>
            <person name="Jagels K."/>
            <person name="Moule S."/>
            <person name="Ormond D."/>
            <person name="Rutter S."/>
            <person name="Squares R."/>
            <person name="Whitehead S."/>
            <person name="Rabbinowitsch E."/>
            <person name="Arrowsmith C."/>
            <person name="White B."/>
            <person name="Thurston S."/>
            <person name="Bringaud F."/>
            <person name="Baldauf S.L."/>
            <person name="Faulconbridge A."/>
            <person name="Jeffares D."/>
            <person name="Depledge D.P."/>
            <person name="Oyola S.O."/>
            <person name="Hilley J.D."/>
            <person name="Brito L.O."/>
            <person name="Tosi L.R."/>
            <person name="Barrell B."/>
            <person name="Cruz A.K."/>
            <person name="Mottram J.C."/>
            <person name="Smith D.F."/>
            <person name="Berriman M."/>
        </authorList>
    </citation>
    <scope>NUCLEOTIDE SEQUENCE [LARGE SCALE GENOMIC DNA]</scope>
    <source>
        <strain evidence="1 2">MHOM/BR/75/M2904</strain>
    </source>
</reference>
<reference evidence="1 2" key="2">
    <citation type="journal article" date="2011" name="Genome Res.">
        <title>Chromosome and gene copy number variation allow major structural change between species and strains of Leishmania.</title>
        <authorList>
            <person name="Rogers M.B."/>
            <person name="Hilley J.D."/>
            <person name="Dickens N.J."/>
            <person name="Wilkes J."/>
            <person name="Bates P.A."/>
            <person name="Depledge D.P."/>
            <person name="Harris D."/>
            <person name="Her Y."/>
            <person name="Herzyk P."/>
            <person name="Imamura H."/>
            <person name="Otto T.D."/>
            <person name="Sanders M."/>
            <person name="Seeger K."/>
            <person name="Dujardin J.C."/>
            <person name="Berriman M."/>
            <person name="Smith D.F."/>
            <person name="Hertz-Fowler C."/>
            <person name="Mottram J.C."/>
        </authorList>
    </citation>
    <scope>NUCLEOTIDE SEQUENCE [LARGE SCALE GENOMIC DNA]</scope>
    <source>
        <strain evidence="1 2">MHOM/BR/75/M2904</strain>
    </source>
</reference>
<protein>
    <submittedName>
        <fullName evidence="1">Mitochondrial DNA-directed RNA polymerase</fullName>
    </submittedName>
</protein>
<gene>
    <name evidence="1" type="ORF">LBRM_22_0670</name>
</gene>
<dbReference type="GeneID" id="5415552"/>
<dbReference type="InParanoid" id="A4HCC6"/>
<dbReference type="Proteomes" id="UP000007258">
    <property type="component" value="Chromosome 22"/>
</dbReference>
<name>A4HCC6_LEIBR</name>